<dbReference type="AlphaFoldDB" id="A0A0W8D124"/>
<dbReference type="Proteomes" id="UP000054636">
    <property type="component" value="Unassembled WGS sequence"/>
</dbReference>
<organism evidence="2 3">
    <name type="scientific">Phytophthora nicotianae</name>
    <name type="common">Potato buckeye rot agent</name>
    <name type="synonym">Phytophthora parasitica</name>
    <dbReference type="NCBI Taxonomy" id="4792"/>
    <lineage>
        <taxon>Eukaryota</taxon>
        <taxon>Sar</taxon>
        <taxon>Stramenopiles</taxon>
        <taxon>Oomycota</taxon>
        <taxon>Peronosporomycetes</taxon>
        <taxon>Peronosporales</taxon>
        <taxon>Peronosporaceae</taxon>
        <taxon>Phytophthora</taxon>
    </lineage>
</organism>
<feature type="region of interest" description="Disordered" evidence="1">
    <location>
        <begin position="46"/>
        <end position="66"/>
    </location>
</feature>
<gene>
    <name evidence="2" type="ORF">AM588_10005112</name>
</gene>
<evidence type="ECO:0008006" key="4">
    <source>
        <dbReference type="Google" id="ProtNLM"/>
    </source>
</evidence>
<sequence>MGKRRPKYSETELHCALQAALAGAELKATSKQMKIGHSTLKKYVAAARKNQPHEPKRREPPPMLSKTAENDIRDWILQRQVTGHPVGGQDVLHKAQQIAELVCGVSRNPSLSLRTSQSVTKVRDEVEESDLSKLFSSLAKAIIEHNMGAVRVFNVDETAIETKREHKRVIAAKGSKNVWHSDIKTHFHLSFVVWGSASGYVAPPLFIFSVGQNKMAVEALPPLLEAWIQLEQDAWV</sequence>
<reference evidence="2 3" key="1">
    <citation type="submission" date="2015-11" db="EMBL/GenBank/DDBJ databases">
        <title>Genomes and virulence difference between two physiological races of Phytophthora nicotianae.</title>
        <authorList>
            <person name="Liu H."/>
            <person name="Ma X."/>
            <person name="Yu H."/>
            <person name="Fang D."/>
            <person name="Li Y."/>
            <person name="Wang X."/>
            <person name="Wang W."/>
            <person name="Dong Y."/>
            <person name="Xiao B."/>
        </authorList>
    </citation>
    <scope>NUCLEOTIDE SEQUENCE [LARGE SCALE GENOMIC DNA]</scope>
    <source>
        <strain evidence="3">race 1</strain>
    </source>
</reference>
<evidence type="ECO:0000313" key="3">
    <source>
        <dbReference type="Proteomes" id="UP000054636"/>
    </source>
</evidence>
<protein>
    <recommendedName>
        <fullName evidence="4">HTH CENPB-type domain-containing protein</fullName>
    </recommendedName>
</protein>
<comment type="caution">
    <text evidence="2">The sequence shown here is derived from an EMBL/GenBank/DDBJ whole genome shotgun (WGS) entry which is preliminary data.</text>
</comment>
<evidence type="ECO:0000313" key="2">
    <source>
        <dbReference type="EMBL" id="KUF90055.1"/>
    </source>
</evidence>
<evidence type="ECO:0000256" key="1">
    <source>
        <dbReference type="SAM" id="MobiDB-lite"/>
    </source>
</evidence>
<proteinExistence type="predicted"/>
<name>A0A0W8D124_PHYNI</name>
<accession>A0A0W8D124</accession>
<dbReference type="EMBL" id="LNFP01000713">
    <property type="protein sequence ID" value="KUF90055.1"/>
    <property type="molecule type" value="Genomic_DNA"/>
</dbReference>
<feature type="compositionally biased region" description="Basic and acidic residues" evidence="1">
    <location>
        <begin position="51"/>
        <end position="60"/>
    </location>
</feature>